<dbReference type="Pfam" id="PF05593">
    <property type="entry name" value="RHS_repeat"/>
    <property type="match status" value="3"/>
</dbReference>
<dbReference type="InterPro" id="IPR045351">
    <property type="entry name" value="DUF6531"/>
</dbReference>
<evidence type="ECO:0000256" key="1">
    <source>
        <dbReference type="ARBA" id="ARBA00022737"/>
    </source>
</evidence>
<dbReference type="Pfam" id="PF20148">
    <property type="entry name" value="DUF6531"/>
    <property type="match status" value="1"/>
</dbReference>
<evidence type="ECO:0000259" key="4">
    <source>
        <dbReference type="Pfam" id="PF25023"/>
    </source>
</evidence>
<dbReference type="RefSeq" id="WP_051323558.1">
    <property type="nucleotide sequence ID" value="NZ_PDDX01000001.1"/>
</dbReference>
<evidence type="ECO:0000313" key="5">
    <source>
        <dbReference type="EMBL" id="PHI28856.1"/>
    </source>
</evidence>
<keyword evidence="1" id="KW-0677">Repeat</keyword>
<name>A0A2C6DCE6_9GAMM</name>
<evidence type="ECO:0000256" key="2">
    <source>
        <dbReference type="SAM" id="MobiDB-lite"/>
    </source>
</evidence>
<comment type="caution">
    <text evidence="5">The sequence shown here is derived from an EMBL/GenBank/DDBJ whole genome shotgun (WGS) entry which is preliminary data.</text>
</comment>
<proteinExistence type="predicted"/>
<dbReference type="InterPro" id="IPR050708">
    <property type="entry name" value="T6SS_VgrG/RHS"/>
</dbReference>
<dbReference type="InterPro" id="IPR031325">
    <property type="entry name" value="RHS_repeat"/>
</dbReference>
<dbReference type="Gene3D" id="2.180.10.10">
    <property type="entry name" value="RHS repeat-associated core"/>
    <property type="match status" value="3"/>
</dbReference>
<feature type="compositionally biased region" description="Basic residues" evidence="2">
    <location>
        <begin position="1672"/>
        <end position="1682"/>
    </location>
</feature>
<evidence type="ECO:0000259" key="3">
    <source>
        <dbReference type="Pfam" id="PF20148"/>
    </source>
</evidence>
<feature type="domain" description="DUF6531" evidence="3">
    <location>
        <begin position="471"/>
        <end position="545"/>
    </location>
</feature>
<dbReference type="PANTHER" id="PTHR32305:SF15">
    <property type="entry name" value="PROTEIN RHSA-RELATED"/>
    <property type="match status" value="1"/>
</dbReference>
<dbReference type="NCBIfam" id="TIGR01643">
    <property type="entry name" value="YD_repeat_2x"/>
    <property type="match status" value="5"/>
</dbReference>
<evidence type="ECO:0000313" key="6">
    <source>
        <dbReference type="Proteomes" id="UP000224974"/>
    </source>
</evidence>
<reference evidence="6" key="1">
    <citation type="submission" date="2017-09" db="EMBL/GenBank/DDBJ databases">
        <title>FDA dAtabase for Regulatory Grade micrObial Sequences (FDA-ARGOS): Supporting development and validation of Infectious Disease Dx tests.</title>
        <authorList>
            <person name="Minogue T."/>
            <person name="Wolcott M."/>
            <person name="Wasieloski L."/>
            <person name="Aguilar W."/>
            <person name="Moore D."/>
            <person name="Tallon L."/>
            <person name="Sadzewicz L."/>
            <person name="Ott S."/>
            <person name="Zhao X."/>
            <person name="Nagaraj S."/>
            <person name="Vavikolanu K."/>
            <person name="Aluvathingal J."/>
            <person name="Nadendla S."/>
            <person name="Sichtig H."/>
        </authorList>
    </citation>
    <scope>NUCLEOTIDE SEQUENCE [LARGE SCALE GENOMIC DNA]</scope>
    <source>
        <strain evidence="6">FDAARGOS_387</strain>
    </source>
</reference>
<dbReference type="Pfam" id="PF25023">
    <property type="entry name" value="TEN_YD-shell"/>
    <property type="match status" value="2"/>
</dbReference>
<feature type="region of interest" description="Disordered" evidence="2">
    <location>
        <begin position="1640"/>
        <end position="1682"/>
    </location>
</feature>
<accession>A0A2C6DCE6</accession>
<gene>
    <name evidence="5" type="ORF">CRN84_05790</name>
</gene>
<keyword evidence="6" id="KW-1185">Reference proteome</keyword>
<feature type="domain" description="Teneurin-like YD-shell" evidence="4">
    <location>
        <begin position="937"/>
        <end position="1101"/>
    </location>
</feature>
<organism evidence="5 6">
    <name type="scientific">Budvicia aquatica</name>
    <dbReference type="NCBI Taxonomy" id="82979"/>
    <lineage>
        <taxon>Bacteria</taxon>
        <taxon>Pseudomonadati</taxon>
        <taxon>Pseudomonadota</taxon>
        <taxon>Gammaproteobacteria</taxon>
        <taxon>Enterobacterales</taxon>
        <taxon>Budviciaceae</taxon>
        <taxon>Budvicia</taxon>
    </lineage>
</organism>
<feature type="domain" description="Teneurin-like YD-shell" evidence="4">
    <location>
        <begin position="1221"/>
        <end position="1493"/>
    </location>
</feature>
<dbReference type="STRING" id="1111728.GCA_000427805_03076"/>
<protein>
    <submittedName>
        <fullName evidence="5">RHS repeat protein</fullName>
    </submittedName>
</protein>
<dbReference type="InterPro" id="IPR056823">
    <property type="entry name" value="TEN-like_YD-shell"/>
</dbReference>
<dbReference type="OrthoDB" id="6043530at2"/>
<dbReference type="PANTHER" id="PTHR32305">
    <property type="match status" value="1"/>
</dbReference>
<dbReference type="InterPro" id="IPR022385">
    <property type="entry name" value="Rhs_assc_core"/>
</dbReference>
<dbReference type="NCBIfam" id="TIGR03696">
    <property type="entry name" value="Rhs_assc_core"/>
    <property type="match status" value="1"/>
</dbReference>
<sequence length="1682" mass="190891">MDNFGSVYHTANNVNNQAPRKQFTATDKEQLYTDVIEGFTHCLDGFQDSLTKQFMQAARNTLPNMFFPLNLLAAAVKHMPLDGPPGSGNSPEPRALTNSGVVAMCERTKTRIIRYGYGGFSDDINSDDAFVPFPDTAFKLLDGAGKEVFSGKFNAKGESEEFQNVSESGEYTLIINPDVNKEEYEAWLQGYAPVMSTLLTWLNDTWAAPKNQASWTSYLALPAEAQAALEAKAMGEGVATGAEHFVTSIYDIASGIMSLTPGAIISNKIRDVVTEQMDMPKRPENAFDKLLKIDITPEDLTRTKETLKKLGTNVQDDAMLYLYLEALLAWRCLLPPKERANIDGQVFFEVLALALSGVFTAGVGAAVKGASTLAKLSVPFVRTSIESLIKTTRAVAVMAVMAKSARTLNKTQVALKFGPFSYLREGKAIIEVRRGYAPYTDLRVLTAKPKPPASLHNEPTGIPAGSHPTTGDPISMINGEELLALDDIVLPGLLPFTFSRLYRTSRVSRDCGLGDGWSHSLDHHMRFEDDNDLAYWMDNEGRIITLPLPTKVMPFVDNPVAGGELYLGHNGQYIARSTGSPLTYYFTREAHRGRLVAIKDRYQNTLTLHYNAQGQLVRLSPESLNGPALLLSWQDDHITEVAFARYSPKEANWQAIAPGMTYGYSPERQLISAENAAKETERYTYDNQNVILSRELAGGTTFYWEWEDEGEKVRCIRHWGNFNQLDVRYQWDIDNGLGTLINQDGTKEIYQHGEKSLLLAKITPDGARVDYQYNDDGKKIAESDALGHITRYDYDQQGNLETIIYPDERVVYFSYQRGLVDSVRDGDKLWQYVHNAVGDMTQSVNPLGQSTRYVYNERGQKTEATYPDGIRQRWVWGDDGELLEENLSDGRLRRYTYDNLLRIVEQRDELNRTTAYQYDPLGRLSVITFPDSRTREYQYNPYGKVTRLKDEAGRITTYDYDAPLHLLTKKTLPDGQSLQYRYDNLHLQVSEIENQKGEVYRIGYTPTGLINEEIGFDNVKTTYAYDLNGKLLEKKEFGNQHDEKPLITRYIRDTVGRLMSRILPDGSEEKYQYDNHGRLSMIQAGKEVLAWEYNRADQLTAEHQNWATLRHYYSKQTGLLTGTKLPDGQKIGYHHIDGQLRGITLDDNPIAAFSYDNSGRERERRQGNGLINRFQYDEMGRLSRHYLREGMGFDDNPQTLWQQDYQYQSDGELAKIVGNNARDYRYDEVGQLTSAGYPEANKDHHHAHHVETFKYDVAGNRISDDNSATGNRLAFFGDRHFEYDRFGNLIAERRGTAYKLLTTYEYDCRHRLIKHVSPNGRVSTYTYDTFNRRTSKTVDGKKIEFIWQGNKLIAECSDKDTVWRSYLYEPDNFRPLALVEGNAKKNQKIETYWYQNDHLGTPHSLTDSLGNLVYSCSYNAYGKLQEETQHRQEEFGIRVETNLRFQGQYWDEETGLHYNFNRYYDPALGRYLTQDPIKLGGGLNGYQYVDGNPVSWVDPLGLFRQDGTGFGNATVNSSSPSLPKTSSSMEDILATGKLPGDTGVVITDQSVSYADLYKLSTNNESGMAKEILLVRQEIDGQMKYVIYSGGTRKVGVPKRSRPVAHTHPTEDIYQKWPSPGDMETINKYYDRQLDLKPNHKAQPHSIIWGKEPGETTTIYPGPNKTPLPPRREKPRHPKRSEY</sequence>
<dbReference type="Proteomes" id="UP000224974">
    <property type="component" value="Unassembled WGS sequence"/>
</dbReference>
<dbReference type="InterPro" id="IPR006530">
    <property type="entry name" value="YD"/>
</dbReference>
<dbReference type="EMBL" id="PDDX01000001">
    <property type="protein sequence ID" value="PHI28856.1"/>
    <property type="molecule type" value="Genomic_DNA"/>
</dbReference>